<dbReference type="Proteomes" id="UP001305414">
    <property type="component" value="Unassembled WGS sequence"/>
</dbReference>
<name>A0AAN7V4E8_9PEZI</name>
<evidence type="ECO:0000313" key="1">
    <source>
        <dbReference type="EMBL" id="KAK5635569.1"/>
    </source>
</evidence>
<keyword evidence="2" id="KW-1185">Reference proteome</keyword>
<organism evidence="1 2">
    <name type="scientific">Xylaria bambusicola</name>
    <dbReference type="NCBI Taxonomy" id="326684"/>
    <lineage>
        <taxon>Eukaryota</taxon>
        <taxon>Fungi</taxon>
        <taxon>Dikarya</taxon>
        <taxon>Ascomycota</taxon>
        <taxon>Pezizomycotina</taxon>
        <taxon>Sordariomycetes</taxon>
        <taxon>Xylariomycetidae</taxon>
        <taxon>Xylariales</taxon>
        <taxon>Xylariaceae</taxon>
        <taxon>Xylaria</taxon>
    </lineage>
</organism>
<evidence type="ECO:0000313" key="2">
    <source>
        <dbReference type="Proteomes" id="UP001305414"/>
    </source>
</evidence>
<reference evidence="1 2" key="1">
    <citation type="submission" date="2023-10" db="EMBL/GenBank/DDBJ databases">
        <title>Draft genome sequence of Xylaria bambusicola isolate GMP-LS, the root and basal stem rot pathogen of sugarcane in Indonesia.</title>
        <authorList>
            <person name="Selvaraj P."/>
            <person name="Muralishankar V."/>
            <person name="Muruganantham S."/>
            <person name="Sp S."/>
            <person name="Haryani S."/>
            <person name="Lau K.J.X."/>
            <person name="Naqvi N.I."/>
        </authorList>
    </citation>
    <scope>NUCLEOTIDE SEQUENCE [LARGE SCALE GENOMIC DNA]</scope>
    <source>
        <strain evidence="1">GMP-LS</strain>
    </source>
</reference>
<sequence length="66" mass="7012">MSLVSAQKSDAVIRLPAALASLNCSDSGKQHRRRPALKDKPAPAQKTVFQVLVSPPTARLTMAANT</sequence>
<dbReference type="EMBL" id="JAWHQM010000055">
    <property type="protein sequence ID" value="KAK5635569.1"/>
    <property type="molecule type" value="Genomic_DNA"/>
</dbReference>
<accession>A0AAN7V4E8</accession>
<proteinExistence type="predicted"/>
<gene>
    <name evidence="1" type="ORF">RRF57_011280</name>
</gene>
<protein>
    <submittedName>
        <fullName evidence="1">Uncharacterized protein</fullName>
    </submittedName>
</protein>
<comment type="caution">
    <text evidence="1">The sequence shown here is derived from an EMBL/GenBank/DDBJ whole genome shotgun (WGS) entry which is preliminary data.</text>
</comment>
<dbReference type="AlphaFoldDB" id="A0AAN7V4E8"/>